<dbReference type="GO" id="GO:0043886">
    <property type="term" value="F:structural constituent of carboxysome shell"/>
    <property type="evidence" value="ECO:0007669"/>
    <property type="project" value="UniProtKB-ARBA"/>
</dbReference>
<organism evidence="7 8">
    <name type="scientific">Moorena producens 3L</name>
    <dbReference type="NCBI Taxonomy" id="489825"/>
    <lineage>
        <taxon>Bacteria</taxon>
        <taxon>Bacillati</taxon>
        <taxon>Cyanobacteriota</taxon>
        <taxon>Cyanophyceae</taxon>
        <taxon>Coleofasciculales</taxon>
        <taxon>Coleofasciculaceae</taxon>
        <taxon>Moorena</taxon>
    </lineage>
</organism>
<proteinExistence type="predicted"/>
<dbReference type="GO" id="GO:0031470">
    <property type="term" value="C:carboxysome"/>
    <property type="evidence" value="ECO:0007669"/>
    <property type="project" value="UniProtKB-ARBA"/>
</dbReference>
<dbReference type="eggNOG" id="COG0663">
    <property type="taxonomic scope" value="Bacteria"/>
</dbReference>
<dbReference type="PROSITE" id="PS51318">
    <property type="entry name" value="TAT"/>
    <property type="match status" value="1"/>
</dbReference>
<name>F4XRX4_9CYAN</name>
<keyword evidence="2 7" id="KW-0808">Transferase</keyword>
<dbReference type="SUPFAM" id="SSF51161">
    <property type="entry name" value="Trimeric LpxA-like enzymes"/>
    <property type="match status" value="2"/>
</dbReference>
<evidence type="ECO:0000256" key="1">
    <source>
        <dbReference type="ARBA" id="ARBA00022605"/>
    </source>
</evidence>
<dbReference type="HOGENOM" id="CLU_531900_0_0_3"/>
<dbReference type="Gene3D" id="2.160.10.10">
    <property type="entry name" value="Hexapeptide repeat proteins"/>
    <property type="match status" value="2"/>
</dbReference>
<reference evidence="8" key="1">
    <citation type="journal article" date="2011" name="Proc. Natl. Acad. Sci. U.S.A.">
        <title>Genomic insights into the physiology and ecology of the marine filamentous cyanobacterium Lyngbya majuscula.</title>
        <authorList>
            <person name="Jones A.C."/>
            <person name="Monroe E.A."/>
            <person name="Podell S."/>
            <person name="Hess W.R."/>
            <person name="Klages S."/>
            <person name="Esquenazi E."/>
            <person name="Niessen S."/>
            <person name="Hoover H."/>
            <person name="Rothmann M."/>
            <person name="Lasken R.S."/>
            <person name="Yates J.R.III."/>
            <person name="Reinhardt R."/>
            <person name="Kube M."/>
            <person name="Burkart M.D."/>
            <person name="Allen E.E."/>
            <person name="Dorrestein P.C."/>
            <person name="Gerwick W.H."/>
            <person name="Gerwick L."/>
        </authorList>
    </citation>
    <scope>NUCLEOTIDE SEQUENCE [LARGE SCALE GENOMIC DNA]</scope>
    <source>
        <strain evidence="8">3L</strain>
    </source>
</reference>
<evidence type="ECO:0000313" key="8">
    <source>
        <dbReference type="Proteomes" id="UP000003959"/>
    </source>
</evidence>
<gene>
    <name evidence="7" type="ORF">LYNGBM3L_04930</name>
</gene>
<dbReference type="AlphaFoldDB" id="F4XRX4"/>
<evidence type="ECO:0000256" key="5">
    <source>
        <dbReference type="ARBA" id="ARBA00023154"/>
    </source>
</evidence>
<dbReference type="OrthoDB" id="9803036at2"/>
<evidence type="ECO:0000256" key="6">
    <source>
        <dbReference type="SAM" id="SignalP"/>
    </source>
</evidence>
<dbReference type="PANTHER" id="PTHR43300">
    <property type="entry name" value="ACETYLTRANSFERASE"/>
    <property type="match status" value="1"/>
</dbReference>
<dbReference type="Proteomes" id="UP000003959">
    <property type="component" value="Unassembled WGS sequence"/>
</dbReference>
<evidence type="ECO:0000256" key="3">
    <source>
        <dbReference type="ARBA" id="ARBA00022737"/>
    </source>
</evidence>
<dbReference type="InterPro" id="IPR006311">
    <property type="entry name" value="TAT_signal"/>
</dbReference>
<evidence type="ECO:0000256" key="2">
    <source>
        <dbReference type="ARBA" id="ARBA00022679"/>
    </source>
</evidence>
<sequence length="512" mass="52761">MGSMTNNLTRFSCSRRDLLIAALGGATAATVGSVIPGGMKGVAAQQAKSSVGPVGFTSFIHPSAVVGTRNFKMGAASLIDAFVTLKGASAKIGNAVNLQDNTRLLNFRGRSLGRGNLELGDGTFTAHGVTFVGRVRIGQACGTGINAIVQNADIGDASFTGLAAQILGENPRRPIKIPPASLVLFGARIYSQLDVKPNIIPVPAPFSLFFADVDEENLVLARGFNLLYRAAARTIPFSDVAGNPRNPGEDFPNLDQAFGKLSVAPPSIYRRGTGVIPARQATLGDLGFERFEPLTPVPTPSTPADDAGGVGLNAPPSNSPEAGARFVVPVVKSPELIDKDAIVLGGCQLASGVVVGKGSYILGDVAPTVSVGKGTTIGKNSSLHQLTFTSCRVGARCVIGDRVVLHGPLEIEDDVTIGNGTVLFGPTVRKGVKIGARVLVFGPVEVTEDIPDDAIVVAPGNEFLIAPSAPSRSARITLPHSNSMLSQWGRAQAAGCDCGCGVGALVQISTLG</sequence>
<keyword evidence="5" id="KW-0457">Lysine biosynthesis</keyword>
<dbReference type="PROSITE" id="PS00101">
    <property type="entry name" value="HEXAPEP_TRANSFERASES"/>
    <property type="match status" value="1"/>
</dbReference>
<accession>F4XRX4</accession>
<dbReference type="InterPro" id="IPR011004">
    <property type="entry name" value="Trimer_LpxA-like_sf"/>
</dbReference>
<dbReference type="InterPro" id="IPR050179">
    <property type="entry name" value="Trans_hexapeptide_repeat"/>
</dbReference>
<keyword evidence="8" id="KW-1185">Reference proteome</keyword>
<dbReference type="PANTHER" id="PTHR43300:SF10">
    <property type="entry name" value="2,3,4,5-TETRAHYDROPYRIDINE-2,6-DICARBOXYLATE N-ACETYLTRANSFERASE"/>
    <property type="match status" value="1"/>
</dbReference>
<protein>
    <submittedName>
        <fullName evidence="7">Carbonic anhydrase/acetyltransferase, isoleucine patch superfamily</fullName>
    </submittedName>
</protein>
<feature type="signal peptide" evidence="6">
    <location>
        <begin position="1"/>
        <end position="28"/>
    </location>
</feature>
<dbReference type="EMBL" id="GL890907">
    <property type="protein sequence ID" value="EGJ32693.1"/>
    <property type="molecule type" value="Genomic_DNA"/>
</dbReference>
<dbReference type="InterPro" id="IPR018357">
    <property type="entry name" value="Hexapep_transf_CS"/>
</dbReference>
<keyword evidence="4" id="KW-0220">Diaminopimelate biosynthesis</keyword>
<keyword evidence="6" id="KW-0732">Signal</keyword>
<dbReference type="GO" id="GO:0009085">
    <property type="term" value="P:lysine biosynthetic process"/>
    <property type="evidence" value="ECO:0007669"/>
    <property type="project" value="UniProtKB-KW"/>
</dbReference>
<evidence type="ECO:0000313" key="7">
    <source>
        <dbReference type="EMBL" id="EGJ32693.1"/>
    </source>
</evidence>
<feature type="chain" id="PRO_5003319730" evidence="6">
    <location>
        <begin position="29"/>
        <end position="512"/>
    </location>
</feature>
<keyword evidence="1" id="KW-0028">Amino-acid biosynthesis</keyword>
<dbReference type="GO" id="GO:0019877">
    <property type="term" value="P:diaminopimelate biosynthetic process"/>
    <property type="evidence" value="ECO:0007669"/>
    <property type="project" value="UniProtKB-KW"/>
</dbReference>
<evidence type="ECO:0000256" key="4">
    <source>
        <dbReference type="ARBA" id="ARBA00022915"/>
    </source>
</evidence>
<keyword evidence="3" id="KW-0677">Repeat</keyword>
<dbReference type="GO" id="GO:0016740">
    <property type="term" value="F:transferase activity"/>
    <property type="evidence" value="ECO:0007669"/>
    <property type="project" value="UniProtKB-KW"/>
</dbReference>